<dbReference type="SMART" id="SM00409">
    <property type="entry name" value="IG"/>
    <property type="match status" value="3"/>
</dbReference>
<dbReference type="InterPro" id="IPR013783">
    <property type="entry name" value="Ig-like_fold"/>
</dbReference>
<dbReference type="Pfam" id="PF00041">
    <property type="entry name" value="fn3"/>
    <property type="match status" value="5"/>
</dbReference>
<keyword evidence="2" id="KW-0812">Transmembrane</keyword>
<dbReference type="PROSITE" id="PS50853">
    <property type="entry name" value="FN3"/>
    <property type="match status" value="5"/>
</dbReference>
<feature type="domain" description="Fibronectin type-III" evidence="5">
    <location>
        <begin position="534"/>
        <end position="625"/>
    </location>
</feature>
<evidence type="ECO:0000256" key="3">
    <source>
        <dbReference type="SAM" id="SignalP"/>
    </source>
</evidence>
<feature type="transmembrane region" description="Helical" evidence="2">
    <location>
        <begin position="1394"/>
        <end position="1415"/>
    </location>
</feature>
<dbReference type="SMART" id="SM00408">
    <property type="entry name" value="IGc2"/>
    <property type="match status" value="3"/>
</dbReference>
<evidence type="ECO:0000259" key="5">
    <source>
        <dbReference type="PROSITE" id="PS50853"/>
    </source>
</evidence>
<dbReference type="Gene3D" id="2.60.40.10">
    <property type="entry name" value="Immunoglobulins"/>
    <property type="match status" value="8"/>
</dbReference>
<feature type="signal peptide" evidence="3">
    <location>
        <begin position="1"/>
        <end position="23"/>
    </location>
</feature>
<feature type="domain" description="Fibronectin type-III" evidence="5">
    <location>
        <begin position="301"/>
        <end position="415"/>
    </location>
</feature>
<dbReference type="EMBL" id="KQ460685">
    <property type="protein sequence ID" value="KPJ12852.1"/>
    <property type="molecule type" value="Genomic_DNA"/>
</dbReference>
<dbReference type="CDD" id="cd00063">
    <property type="entry name" value="FN3"/>
    <property type="match status" value="5"/>
</dbReference>
<keyword evidence="1" id="KW-0677">Repeat</keyword>
<dbReference type="STRING" id="76193.A0A194R598"/>
<sequence>MRAAVVTTATAACVALLAALVAGDEAKVDSVESASESTGSSQEEGEWVSKEAWMRAPAGGVAVRSGEDALLTCVVLGARGRPVLWKRARDLQLLTAGGVRVTRDDRVRVLHDDSEEPIKGPGIRKGGDVWALVIKSVKPSDAGLYMCELNTEPPVRSFHRLTVISRGLTPPENQNATDTYSANIPTLSSLALAHNYTECCLAANVSASCLGFCSIQTILEGTGQDPELCQPDFPAIVKCMADGRNHVPCCVQERVPDICQDVCRGEFTPVTDNIKTHYSCATYMEKTLACIVEGIELLPSPPEDVEVEPLNEKQLNVSWNPPVENSETVTEYIVNVTTLRSFDAHLIDPSESSIKTNESKTSQSMTYKVQANKTSFVVNDLLPFTMYEVTVTSFNIHGSSLPSYSVRSLTLTPGKMKTTQVAPAPKLPDVRGCCISAGVNHYGCVEKLCDPTKTYEIDVTDLMICAPWAGATFGCLANGMDHTPCCRARGLPEPCLPLCSGNITTLDFNHFKCLRYMSAYTNCLLQGYGVLPGAPSRLHLTNIDTDYAVVHWAPPAALADTVQHYNLHYKALALDDDYIILKKVHSPYILENLESNSDYEIYVDAVNEHGVGDASPRLIFRTQSQVIEEEEISANAYNVTACCERVSLAGVCMPLCSYDAKMSDLRTLAPLCAQEFHKLLRCGAGGRNHEECCARRGVPAHCRGVCASAHAGGVNVCVPYIGNIVQCFEEGTGILPGPPRELHAVVSGEGKLFLEWAPPADGANATSYTVHWQLVGNNSQPYYYNTLQLDNKLNVTEPMARIVDLEPNATYHVFVVAANEHGTSLPSSMLLLNITDKDSEKEVSGIPSPPHSLAVSSHSATWLTLTWQPPQFSLPDEKITYTLFYKSPSQIGVANVTRIETTVPGHTLEKLAPNTQYVVWVTAHAAAGDSLPSETLLAWSDPAYPAYVEPPTVNPVNLVVEGSSMTILCIAMGTPTPTISLYISGRLVRQEVTRHMVTVIHNVTRDMDQISCYADNGYGTPMQASRKINISRRLVRQEVTRHMVTVIHNVTRDMDQISCYADNGYGTPMQASRKINISHVPTIQASGITMAAAGDSVILECRVEALPKPTIAFWRDPNGRTPVIDGPNYTIQLIDDPEDQTKYTMRLIIKKISESDEADYFCHAENAFGKTLRPVSVRLRHPAPHHNVTQCCTQMNVSSACIDACSFHLDMDNIMDRPECLDDFEKLMKCAADGSDHRGCCASWGVPRSCLELCRGGPVARSCALQHARRALACFRDAGARLPGPPRELRAHAAPTPHAVLLSWEPPLKNPQTVYLYRVFWRAYGAKVPEKLDTSETSVVLTGLRDDVKYECVVKAANDVGTSSLSAPIMFTTAGQELGAGAAAAPVSGGAASAVGGAVACVLLAALLLAAGFYYRHRKNLRLKTQGGVAFENPSYLRETNTDTLGNGSLANGNASNGGGAALGVSNSAAWRQETLQQASGAREVEPTLYEELKLGQDGAGFKRLKP</sequence>
<feature type="domain" description="Fibronectin type-III" evidence="5">
    <location>
        <begin position="738"/>
        <end position="838"/>
    </location>
</feature>
<keyword evidence="2" id="KW-0472">Membrane</keyword>
<keyword evidence="3" id="KW-0732">Signal</keyword>
<dbReference type="Pfam" id="PF01682">
    <property type="entry name" value="DB"/>
    <property type="match status" value="4"/>
</dbReference>
<dbReference type="PANTHER" id="PTHR13817">
    <property type="entry name" value="TITIN"/>
    <property type="match status" value="1"/>
</dbReference>
<feature type="domain" description="Ig-like" evidence="4">
    <location>
        <begin position="1081"/>
        <end position="1178"/>
    </location>
</feature>
<dbReference type="InterPro" id="IPR036179">
    <property type="entry name" value="Ig-like_dom_sf"/>
</dbReference>
<dbReference type="Pfam" id="PF13927">
    <property type="entry name" value="Ig_3"/>
    <property type="match status" value="1"/>
</dbReference>
<dbReference type="SUPFAM" id="SSF48726">
    <property type="entry name" value="Immunoglobulin"/>
    <property type="match status" value="3"/>
</dbReference>
<dbReference type="PANTHER" id="PTHR13817:SF155">
    <property type="entry name" value="IG-LIKE AND FIBRONECTIN TYPE-III DOMAIN-CONTAINING PROTEIN C25G4.10"/>
    <property type="match status" value="1"/>
</dbReference>
<evidence type="ECO:0000256" key="2">
    <source>
        <dbReference type="SAM" id="Phobius"/>
    </source>
</evidence>
<evidence type="ECO:0000313" key="6">
    <source>
        <dbReference type="EMBL" id="KPJ12852.1"/>
    </source>
</evidence>
<dbReference type="InterPro" id="IPR007110">
    <property type="entry name" value="Ig-like_dom"/>
</dbReference>
<reference evidence="6 7" key="1">
    <citation type="journal article" date="2015" name="Nat. Commun.">
        <title>Outbred genome sequencing and CRISPR/Cas9 gene editing in butterflies.</title>
        <authorList>
            <person name="Li X."/>
            <person name="Fan D."/>
            <person name="Zhang W."/>
            <person name="Liu G."/>
            <person name="Zhang L."/>
            <person name="Zhao L."/>
            <person name="Fang X."/>
            <person name="Chen L."/>
            <person name="Dong Y."/>
            <person name="Chen Y."/>
            <person name="Ding Y."/>
            <person name="Zhao R."/>
            <person name="Feng M."/>
            <person name="Zhu Y."/>
            <person name="Feng Y."/>
            <person name="Jiang X."/>
            <person name="Zhu D."/>
            <person name="Xiang H."/>
            <person name="Feng X."/>
            <person name="Li S."/>
            <person name="Wang J."/>
            <person name="Zhang G."/>
            <person name="Kronforst M.R."/>
            <person name="Wang W."/>
        </authorList>
    </citation>
    <scope>NUCLEOTIDE SEQUENCE [LARGE SCALE GENOMIC DNA]</scope>
    <source>
        <strain evidence="6">Ya'a_city_454_Pm</strain>
        <tissue evidence="6">Whole body</tissue>
    </source>
</reference>
<name>A0A194R598_PAPMA</name>
<dbReference type="InterPro" id="IPR050964">
    <property type="entry name" value="Striated_Muscle_Regulatory"/>
</dbReference>
<feature type="domain" description="Fibronectin type-III" evidence="5">
    <location>
        <begin position="1285"/>
        <end position="1376"/>
    </location>
</feature>
<dbReference type="SUPFAM" id="SSF49265">
    <property type="entry name" value="Fibronectin type III"/>
    <property type="match status" value="3"/>
</dbReference>
<dbReference type="Proteomes" id="UP000053240">
    <property type="component" value="Unassembled WGS sequence"/>
</dbReference>
<protein>
    <submittedName>
        <fullName evidence="6">Ig-like and fibronectin type-III domain-containing protein C25G4.10</fullName>
    </submittedName>
</protein>
<feature type="chain" id="PRO_5008264926" evidence="3">
    <location>
        <begin position="24"/>
        <end position="1507"/>
    </location>
</feature>
<evidence type="ECO:0000313" key="7">
    <source>
        <dbReference type="Proteomes" id="UP000053240"/>
    </source>
</evidence>
<dbReference type="SMART" id="SM00060">
    <property type="entry name" value="FN3"/>
    <property type="match status" value="5"/>
</dbReference>
<feature type="domain" description="Fibronectin type-III" evidence="5">
    <location>
        <begin position="849"/>
        <end position="943"/>
    </location>
</feature>
<proteinExistence type="predicted"/>
<dbReference type="InterPro" id="IPR003598">
    <property type="entry name" value="Ig_sub2"/>
</dbReference>
<dbReference type="PROSITE" id="PS50835">
    <property type="entry name" value="IG_LIKE"/>
    <property type="match status" value="3"/>
</dbReference>
<dbReference type="InterPro" id="IPR002602">
    <property type="entry name" value="DB"/>
</dbReference>
<dbReference type="InterPro" id="IPR036116">
    <property type="entry name" value="FN3_sf"/>
</dbReference>
<organism evidence="6 7">
    <name type="scientific">Papilio machaon</name>
    <name type="common">Old World swallowtail butterfly</name>
    <dbReference type="NCBI Taxonomy" id="76193"/>
    <lineage>
        <taxon>Eukaryota</taxon>
        <taxon>Metazoa</taxon>
        <taxon>Ecdysozoa</taxon>
        <taxon>Arthropoda</taxon>
        <taxon>Hexapoda</taxon>
        <taxon>Insecta</taxon>
        <taxon>Pterygota</taxon>
        <taxon>Neoptera</taxon>
        <taxon>Endopterygota</taxon>
        <taxon>Lepidoptera</taxon>
        <taxon>Glossata</taxon>
        <taxon>Ditrysia</taxon>
        <taxon>Papilionoidea</taxon>
        <taxon>Papilionidae</taxon>
        <taxon>Papilioninae</taxon>
        <taxon>Papilio</taxon>
    </lineage>
</organism>
<dbReference type="InParanoid" id="A0A194R598"/>
<dbReference type="InterPro" id="IPR003961">
    <property type="entry name" value="FN3_dom"/>
</dbReference>
<keyword evidence="7" id="KW-1185">Reference proteome</keyword>
<evidence type="ECO:0000259" key="4">
    <source>
        <dbReference type="PROSITE" id="PS50835"/>
    </source>
</evidence>
<dbReference type="InterPro" id="IPR003599">
    <property type="entry name" value="Ig_sub"/>
</dbReference>
<dbReference type="FunCoup" id="A0A194R598">
    <property type="interactions" value="113"/>
</dbReference>
<evidence type="ECO:0000256" key="1">
    <source>
        <dbReference type="ARBA" id="ARBA00022737"/>
    </source>
</evidence>
<feature type="domain" description="Ig-like" evidence="4">
    <location>
        <begin position="951"/>
        <end position="1029"/>
    </location>
</feature>
<keyword evidence="2" id="KW-1133">Transmembrane helix</keyword>
<feature type="domain" description="Ig-like" evidence="4">
    <location>
        <begin position="63"/>
        <end position="162"/>
    </location>
</feature>
<gene>
    <name evidence="6" type="ORF">RR48_10482</name>
</gene>
<accession>A0A194R598</accession>